<feature type="region of interest" description="Disordered" evidence="1">
    <location>
        <begin position="31"/>
        <end position="60"/>
    </location>
</feature>
<dbReference type="Pfam" id="PF03670">
    <property type="entry name" value="UPF0184"/>
    <property type="match status" value="1"/>
</dbReference>
<name>A0AAW1KJX8_POPJA</name>
<evidence type="ECO:0000313" key="3">
    <source>
        <dbReference type="Proteomes" id="UP001458880"/>
    </source>
</evidence>
<evidence type="ECO:0000256" key="1">
    <source>
        <dbReference type="SAM" id="MobiDB-lite"/>
    </source>
</evidence>
<comment type="caution">
    <text evidence="2">The sequence shown here is derived from an EMBL/GenBank/DDBJ whole genome shotgun (WGS) entry which is preliminary data.</text>
</comment>
<keyword evidence="3" id="KW-1185">Reference proteome</keyword>
<dbReference type="EMBL" id="JASPKY010000210">
    <property type="protein sequence ID" value="KAK9720461.1"/>
    <property type="molecule type" value="Genomic_DNA"/>
</dbReference>
<feature type="compositionally biased region" description="Acidic residues" evidence="1">
    <location>
        <begin position="44"/>
        <end position="60"/>
    </location>
</feature>
<sequence length="116" mass="13793">MFICWQWIEVGRTRFVKLLKLKVKMGEIPVQPKENDVSNGYDSTNEEPHEEEELETADEDTFEVTMTTEEFNDLDNYLDAMNSFIDIIEQTNTQLLQILESRRQRFKQIQEKNEAD</sequence>
<protein>
    <submittedName>
        <fullName evidence="2">Uncharacterized protein</fullName>
    </submittedName>
</protein>
<proteinExistence type="predicted"/>
<accession>A0AAW1KJX8</accession>
<gene>
    <name evidence="2" type="ORF">QE152_g22023</name>
</gene>
<dbReference type="Proteomes" id="UP001458880">
    <property type="component" value="Unassembled WGS sequence"/>
</dbReference>
<reference evidence="2 3" key="1">
    <citation type="journal article" date="2024" name="BMC Genomics">
        <title>De novo assembly and annotation of Popillia japonica's genome with initial clues to its potential as an invasive pest.</title>
        <authorList>
            <person name="Cucini C."/>
            <person name="Boschi S."/>
            <person name="Funari R."/>
            <person name="Cardaioli E."/>
            <person name="Iannotti N."/>
            <person name="Marturano G."/>
            <person name="Paoli F."/>
            <person name="Bruttini M."/>
            <person name="Carapelli A."/>
            <person name="Frati F."/>
            <person name="Nardi F."/>
        </authorList>
    </citation>
    <scope>NUCLEOTIDE SEQUENCE [LARGE SCALE GENOMIC DNA]</scope>
    <source>
        <strain evidence="2">DMR45628</strain>
    </source>
</reference>
<dbReference type="AlphaFoldDB" id="A0AAW1KJX8"/>
<organism evidence="2 3">
    <name type="scientific">Popillia japonica</name>
    <name type="common">Japanese beetle</name>
    <dbReference type="NCBI Taxonomy" id="7064"/>
    <lineage>
        <taxon>Eukaryota</taxon>
        <taxon>Metazoa</taxon>
        <taxon>Ecdysozoa</taxon>
        <taxon>Arthropoda</taxon>
        <taxon>Hexapoda</taxon>
        <taxon>Insecta</taxon>
        <taxon>Pterygota</taxon>
        <taxon>Neoptera</taxon>
        <taxon>Endopterygota</taxon>
        <taxon>Coleoptera</taxon>
        <taxon>Polyphaga</taxon>
        <taxon>Scarabaeiformia</taxon>
        <taxon>Scarabaeidae</taxon>
        <taxon>Rutelinae</taxon>
        <taxon>Popillia</taxon>
    </lineage>
</organism>
<evidence type="ECO:0000313" key="2">
    <source>
        <dbReference type="EMBL" id="KAK9720461.1"/>
    </source>
</evidence>